<proteinExistence type="predicted"/>
<dbReference type="AlphaFoldDB" id="A0AAW2XVJ4"/>
<dbReference type="InterPro" id="IPR005162">
    <property type="entry name" value="Retrotrans_gag_dom"/>
</dbReference>
<reference evidence="3" key="2">
    <citation type="journal article" date="2024" name="Plant">
        <title>Genomic evolution and insights into agronomic trait innovations of Sesamum species.</title>
        <authorList>
            <person name="Miao H."/>
            <person name="Wang L."/>
            <person name="Qu L."/>
            <person name="Liu H."/>
            <person name="Sun Y."/>
            <person name="Le M."/>
            <person name="Wang Q."/>
            <person name="Wei S."/>
            <person name="Zheng Y."/>
            <person name="Lin W."/>
            <person name="Duan Y."/>
            <person name="Cao H."/>
            <person name="Xiong S."/>
            <person name="Wang X."/>
            <person name="Wei L."/>
            <person name="Li C."/>
            <person name="Ma Q."/>
            <person name="Ju M."/>
            <person name="Zhao R."/>
            <person name="Li G."/>
            <person name="Mu C."/>
            <person name="Tian Q."/>
            <person name="Mei H."/>
            <person name="Zhang T."/>
            <person name="Gao T."/>
            <person name="Zhang H."/>
        </authorList>
    </citation>
    <scope>NUCLEOTIDE SEQUENCE</scope>
    <source>
        <strain evidence="3">KEN1</strain>
    </source>
</reference>
<dbReference type="Pfam" id="PF03732">
    <property type="entry name" value="Retrotrans_gag"/>
    <property type="match status" value="1"/>
</dbReference>
<name>A0AAW2XVJ4_9LAMI</name>
<accession>A0AAW2XVJ4</accession>
<dbReference type="PANTHER" id="PTHR33437">
    <property type="entry name" value="OS06G0361200 PROTEIN"/>
    <property type="match status" value="1"/>
</dbReference>
<feature type="compositionally biased region" description="Basic and acidic residues" evidence="1">
    <location>
        <begin position="128"/>
        <end position="151"/>
    </location>
</feature>
<organism evidence="3">
    <name type="scientific">Sesamum latifolium</name>
    <dbReference type="NCBI Taxonomy" id="2727402"/>
    <lineage>
        <taxon>Eukaryota</taxon>
        <taxon>Viridiplantae</taxon>
        <taxon>Streptophyta</taxon>
        <taxon>Embryophyta</taxon>
        <taxon>Tracheophyta</taxon>
        <taxon>Spermatophyta</taxon>
        <taxon>Magnoliopsida</taxon>
        <taxon>eudicotyledons</taxon>
        <taxon>Gunneridae</taxon>
        <taxon>Pentapetalae</taxon>
        <taxon>asterids</taxon>
        <taxon>lamiids</taxon>
        <taxon>Lamiales</taxon>
        <taxon>Pedaliaceae</taxon>
        <taxon>Sesamum</taxon>
    </lineage>
</organism>
<dbReference type="EMBL" id="JACGWN010000002">
    <property type="protein sequence ID" value="KAL0458005.1"/>
    <property type="molecule type" value="Genomic_DNA"/>
</dbReference>
<sequence length="296" mass="33173">MAANKIPALKAATSSSNETIGVVTRSMSKKTYPEVTFHEIIEKDLLHLGGINEDDGDLKDDSSSSTPRSTSSIAPVMVTNTITLEEQITNLTKAIEDLAKHVQEQDSQISKLMNKIDSTDASHIAEKQMEAHDEAETSLKQQSNEREKSSTKELQVSSEGLIPVDQLKEFIMGTIQSKLSGSSKSSMAYTKPYTQRIDDLKMPVGYQPPKFQQFDGKDNPKQHVAHFIETCNNAGTYGDHLVKQFVRSLKGNAFDWYTDLEASSIDSWEQLEQEFLNRFYSTRRTVSMIELTNSHQ</sequence>
<gene>
    <name evidence="3" type="ORF">Slati_0427700</name>
</gene>
<reference evidence="3" key="1">
    <citation type="submission" date="2020-06" db="EMBL/GenBank/DDBJ databases">
        <authorList>
            <person name="Li T."/>
            <person name="Hu X."/>
            <person name="Zhang T."/>
            <person name="Song X."/>
            <person name="Zhang H."/>
            <person name="Dai N."/>
            <person name="Sheng W."/>
            <person name="Hou X."/>
            <person name="Wei L."/>
        </authorList>
    </citation>
    <scope>NUCLEOTIDE SEQUENCE</scope>
    <source>
        <strain evidence="3">KEN1</strain>
        <tissue evidence="3">Leaf</tissue>
    </source>
</reference>
<feature type="region of interest" description="Disordered" evidence="1">
    <location>
        <begin position="128"/>
        <end position="157"/>
    </location>
</feature>
<feature type="compositionally biased region" description="Low complexity" evidence="1">
    <location>
        <begin position="63"/>
        <end position="72"/>
    </location>
</feature>
<evidence type="ECO:0000259" key="2">
    <source>
        <dbReference type="Pfam" id="PF03732"/>
    </source>
</evidence>
<protein>
    <recommendedName>
        <fullName evidence="2">Retrotransposon gag domain-containing protein</fullName>
    </recommendedName>
</protein>
<evidence type="ECO:0000313" key="3">
    <source>
        <dbReference type="EMBL" id="KAL0458005.1"/>
    </source>
</evidence>
<feature type="domain" description="Retrotransposon gag" evidence="2">
    <location>
        <begin position="245"/>
        <end position="289"/>
    </location>
</feature>
<feature type="region of interest" description="Disordered" evidence="1">
    <location>
        <begin position="52"/>
        <end position="72"/>
    </location>
</feature>
<comment type="caution">
    <text evidence="3">The sequence shown here is derived from an EMBL/GenBank/DDBJ whole genome shotgun (WGS) entry which is preliminary data.</text>
</comment>
<evidence type="ECO:0000256" key="1">
    <source>
        <dbReference type="SAM" id="MobiDB-lite"/>
    </source>
</evidence>